<gene>
    <name evidence="4" type="primary">LOC108556414</name>
</gene>
<dbReference type="PANTHER" id="PTHR21177:SF7">
    <property type="entry name" value="GH11627P"/>
    <property type="match status" value="1"/>
</dbReference>
<organism evidence="3 4">
    <name type="scientific">Nicrophorus vespilloides</name>
    <name type="common">Boreal carrion beetle</name>
    <dbReference type="NCBI Taxonomy" id="110193"/>
    <lineage>
        <taxon>Eukaryota</taxon>
        <taxon>Metazoa</taxon>
        <taxon>Ecdysozoa</taxon>
        <taxon>Arthropoda</taxon>
        <taxon>Hexapoda</taxon>
        <taxon>Insecta</taxon>
        <taxon>Pterygota</taxon>
        <taxon>Neoptera</taxon>
        <taxon>Endopterygota</taxon>
        <taxon>Coleoptera</taxon>
        <taxon>Polyphaga</taxon>
        <taxon>Staphyliniformia</taxon>
        <taxon>Silphidae</taxon>
        <taxon>Nicrophorinae</taxon>
        <taxon>Nicrophorus</taxon>
    </lineage>
</organism>
<sequence>MNGFKHFLQIIWMLAWIEWAPGAVVAPPWADPKLNPCANEPRGWQLLYWPPDGKCYKIFQLGHPCPDDMELSPAATTAGAIQKLSAECKCPPKTAQSARDGRCYELFTSGPCEKGHYFGPDEYSTNSTVRRQWGICKQSKKCGKTNEVFWPKDGKCYDKLTRGPCPRGQLLTVGSNDKLAVCKCNDKYELGDYNYGGGKGCFQHFTKGPCTERGHLFLPDKTCGCSEQLPHYHNTTKMCFEIGSIGPCDIGEHFQLDATGNRGLCVCKKNNIRYKGDSKCYRPYTQGPCEAGDILVNATSCISNPCNKSHLFFPESQRCYRIGTRGPCGADRVVTFDFETRPSVDGISYNGVCGCERDTGCFVKSENECGDREPDRVLFRKKCYKLYTQGPCSRGAWILPKRAKKVDEIWTEKKSRDGYCDCMPGYTKIIRTKNERLIAECLSPTVRLAEYLTRNFVN</sequence>
<dbReference type="Pfam" id="PF16033">
    <property type="entry name" value="DUF4789"/>
    <property type="match status" value="2"/>
</dbReference>
<proteinExistence type="predicted"/>
<feature type="chain" id="PRO_5045074485" evidence="1">
    <location>
        <begin position="23"/>
        <end position="458"/>
    </location>
</feature>
<keyword evidence="1" id="KW-0732">Signal</keyword>
<evidence type="ECO:0000313" key="4">
    <source>
        <dbReference type="RefSeq" id="XP_017768022.1"/>
    </source>
</evidence>
<dbReference type="Proteomes" id="UP000695000">
    <property type="component" value="Unplaced"/>
</dbReference>
<feature type="domain" description="DUF4789" evidence="2">
    <location>
        <begin position="82"/>
        <end position="165"/>
    </location>
</feature>
<dbReference type="GeneID" id="108556414"/>
<reference evidence="4" key="1">
    <citation type="submission" date="2025-08" db="UniProtKB">
        <authorList>
            <consortium name="RefSeq"/>
        </authorList>
    </citation>
    <scope>IDENTIFICATION</scope>
    <source>
        <tissue evidence="4">Whole Larva</tissue>
    </source>
</reference>
<feature type="domain" description="DUF4789" evidence="2">
    <location>
        <begin position="257"/>
        <end position="328"/>
    </location>
</feature>
<feature type="signal peptide" evidence="1">
    <location>
        <begin position="1"/>
        <end position="22"/>
    </location>
</feature>
<keyword evidence="3" id="KW-1185">Reference proteome</keyword>
<protein>
    <submittedName>
        <fullName evidence="4">Uncharacterized protein LOC108556414</fullName>
    </submittedName>
</protein>
<name>A0ABM1M0C2_NICVS</name>
<accession>A0ABM1M0C2</accession>
<evidence type="ECO:0000259" key="2">
    <source>
        <dbReference type="Pfam" id="PF16033"/>
    </source>
</evidence>
<dbReference type="RefSeq" id="XP_017768022.1">
    <property type="nucleotide sequence ID" value="XM_017912533.1"/>
</dbReference>
<dbReference type="InterPro" id="IPR031993">
    <property type="entry name" value="DUF4789"/>
</dbReference>
<evidence type="ECO:0000256" key="1">
    <source>
        <dbReference type="SAM" id="SignalP"/>
    </source>
</evidence>
<evidence type="ECO:0000313" key="3">
    <source>
        <dbReference type="Proteomes" id="UP000695000"/>
    </source>
</evidence>
<dbReference type="PANTHER" id="PTHR21177">
    <property type="entry name" value="IP06524P-RELATED"/>
    <property type="match status" value="1"/>
</dbReference>